<comment type="caution">
    <text evidence="1">The sequence shown here is derived from an EMBL/GenBank/DDBJ whole genome shotgun (WGS) entry which is preliminary data.</text>
</comment>
<accession>A0A2P2EDH2</accession>
<dbReference type="Proteomes" id="UP000245086">
    <property type="component" value="Unassembled WGS sequence"/>
</dbReference>
<sequence>MRAKAAGEGLSTNAWVQKKLDDWLESMANSKFNPYDLKLRDTGKGEGHSFRITKSSKDDIEKTVSSGLIPTTRIIRALLIRALVE</sequence>
<evidence type="ECO:0000313" key="1">
    <source>
        <dbReference type="EMBL" id="GBF59096.1"/>
    </source>
</evidence>
<evidence type="ECO:0000313" key="2">
    <source>
        <dbReference type="Proteomes" id="UP000245086"/>
    </source>
</evidence>
<organism evidence="1 2">
    <name type="scientific">Candidatus Phycosocius bacilliformis</name>
    <dbReference type="NCBI Taxonomy" id="1445552"/>
    <lineage>
        <taxon>Bacteria</taxon>
        <taxon>Pseudomonadati</taxon>
        <taxon>Pseudomonadota</taxon>
        <taxon>Alphaproteobacteria</taxon>
        <taxon>Caulobacterales</taxon>
        <taxon>Caulobacterales incertae sedis</taxon>
        <taxon>Candidatus Phycosocius</taxon>
    </lineage>
</organism>
<dbReference type="EMBL" id="BFBR01000010">
    <property type="protein sequence ID" value="GBF59096.1"/>
    <property type="molecule type" value="Genomic_DNA"/>
</dbReference>
<gene>
    <name evidence="1" type="ORF">PbB2_02788</name>
</gene>
<reference evidence="1 2" key="1">
    <citation type="journal article" date="2018" name="Genome Announc.">
        <title>Draft Genome Sequence of "Candidatus Phycosocius bacilliformis," an Alphaproteobacterial Ectosymbiont of the Hydrocarbon-Producing Green Alga Botryococcus braunii.</title>
        <authorList>
            <person name="Tanabe Y."/>
            <person name="Yamaguchi H."/>
            <person name="Watanabe M.M."/>
        </authorList>
    </citation>
    <scope>NUCLEOTIDE SEQUENCE [LARGE SCALE GENOMIC DNA]</scope>
    <source>
        <strain evidence="1 2">BOTRYCO-2</strain>
    </source>
</reference>
<name>A0A2P2EDH2_9PROT</name>
<protein>
    <submittedName>
        <fullName evidence="1">Uncharacterized protein</fullName>
    </submittedName>
</protein>
<keyword evidence="2" id="KW-1185">Reference proteome</keyword>
<dbReference type="AlphaFoldDB" id="A0A2P2EDH2"/>
<proteinExistence type="predicted"/>